<dbReference type="GO" id="GO:0005975">
    <property type="term" value="P:carbohydrate metabolic process"/>
    <property type="evidence" value="ECO:0007669"/>
    <property type="project" value="InterPro"/>
</dbReference>
<dbReference type="RefSeq" id="WP_138951234.1">
    <property type="nucleotide sequence ID" value="NZ_CP040749.1"/>
</dbReference>
<reference evidence="4 5" key="1">
    <citation type="submission" date="2019-05" db="EMBL/GenBank/DDBJ databases">
        <title>Algicella ahnfeltiae gen. nov., sp. nov., a novel marine bacterium of the family Flavobacteriaceae isolated from a red alga.</title>
        <authorList>
            <person name="Nedashkovskaya O.I."/>
            <person name="Kukhlevskiy A.D."/>
            <person name="Kim S.-G."/>
            <person name="Zhukova N.V."/>
            <person name="Mikhailov V.V."/>
        </authorList>
    </citation>
    <scope>NUCLEOTIDE SEQUENCE [LARGE SCALE GENOMIC DNA]</scope>
    <source>
        <strain evidence="4 5">10Alg115</strain>
    </source>
</reference>
<dbReference type="AlphaFoldDB" id="A0A5B7TTZ1"/>
<accession>A0A5B7TTZ1</accession>
<evidence type="ECO:0000256" key="2">
    <source>
        <dbReference type="SAM" id="SignalP"/>
    </source>
</evidence>
<dbReference type="SUPFAM" id="SSF49899">
    <property type="entry name" value="Concanavalin A-like lectins/glucanases"/>
    <property type="match status" value="1"/>
</dbReference>
<evidence type="ECO:0000313" key="4">
    <source>
        <dbReference type="EMBL" id="QCX40319.1"/>
    </source>
</evidence>
<keyword evidence="5" id="KW-1185">Reference proteome</keyword>
<keyword evidence="4" id="KW-0378">Hydrolase</keyword>
<dbReference type="OrthoDB" id="973752at2"/>
<sequence length="193" mass="21732">MITKKNWKQIFLAIALFGVSQTFAQKAPTFSEGEDPKPSHKKWKLVKNMSDEFNGKKIDSKKWATSGGWIGRAPGLFVADSVSVNNGNLEITSDLLPQAITKNGDEFTHSGGYVASNFSKKFGYYECSLKANKTFMSSTFWLINESKNLENCDKRTTELDIQECVGYINNDKEFSQKFDQSMSSNTHSRNIPE</sequence>
<comment type="similarity">
    <text evidence="1">Belongs to the glycosyl hydrolase 16 family.</text>
</comment>
<feature type="domain" description="GH16" evidence="3">
    <location>
        <begin position="41"/>
        <end position="193"/>
    </location>
</feature>
<dbReference type="PROSITE" id="PS51762">
    <property type="entry name" value="GH16_2"/>
    <property type="match status" value="1"/>
</dbReference>
<protein>
    <submittedName>
        <fullName evidence="4">Glycosyl hydrolase family protein</fullName>
    </submittedName>
</protein>
<keyword evidence="2" id="KW-0732">Signal</keyword>
<dbReference type="Proteomes" id="UP000306229">
    <property type="component" value="Chromosome"/>
</dbReference>
<dbReference type="InterPro" id="IPR013320">
    <property type="entry name" value="ConA-like_dom_sf"/>
</dbReference>
<feature type="signal peptide" evidence="2">
    <location>
        <begin position="1"/>
        <end position="24"/>
    </location>
</feature>
<evidence type="ECO:0000313" key="5">
    <source>
        <dbReference type="Proteomes" id="UP000306229"/>
    </source>
</evidence>
<proteinExistence type="inferred from homology"/>
<dbReference type="InterPro" id="IPR000757">
    <property type="entry name" value="Beta-glucanase-like"/>
</dbReference>
<evidence type="ECO:0000256" key="1">
    <source>
        <dbReference type="ARBA" id="ARBA00006865"/>
    </source>
</evidence>
<dbReference type="Gene3D" id="2.60.120.200">
    <property type="match status" value="1"/>
</dbReference>
<dbReference type="Pfam" id="PF00722">
    <property type="entry name" value="Glyco_hydro_16"/>
    <property type="match status" value="1"/>
</dbReference>
<dbReference type="EMBL" id="CP040749">
    <property type="protein sequence ID" value="QCX40319.1"/>
    <property type="molecule type" value="Genomic_DNA"/>
</dbReference>
<gene>
    <name evidence="4" type="ORF">FF125_18390</name>
</gene>
<dbReference type="GO" id="GO:0004553">
    <property type="term" value="F:hydrolase activity, hydrolyzing O-glycosyl compounds"/>
    <property type="evidence" value="ECO:0007669"/>
    <property type="project" value="InterPro"/>
</dbReference>
<dbReference type="KEGG" id="fbe:FF125_18390"/>
<organism evidence="4 5">
    <name type="scientific">Aureibaculum algae</name>
    <dbReference type="NCBI Taxonomy" id="2584122"/>
    <lineage>
        <taxon>Bacteria</taxon>
        <taxon>Pseudomonadati</taxon>
        <taxon>Bacteroidota</taxon>
        <taxon>Flavobacteriia</taxon>
        <taxon>Flavobacteriales</taxon>
        <taxon>Flavobacteriaceae</taxon>
        <taxon>Aureibaculum</taxon>
    </lineage>
</organism>
<evidence type="ECO:0000259" key="3">
    <source>
        <dbReference type="PROSITE" id="PS51762"/>
    </source>
</evidence>
<feature type="chain" id="PRO_5022956343" evidence="2">
    <location>
        <begin position="25"/>
        <end position="193"/>
    </location>
</feature>
<name>A0A5B7TTZ1_9FLAO</name>